<keyword evidence="2" id="KW-1185">Reference proteome</keyword>
<gene>
    <name evidence="1" type="ORF">BINO364_LOCUS2794</name>
</gene>
<organism evidence="1 2">
    <name type="scientific">Brenthis ino</name>
    <name type="common">lesser marbled fritillary</name>
    <dbReference type="NCBI Taxonomy" id="405034"/>
    <lineage>
        <taxon>Eukaryota</taxon>
        <taxon>Metazoa</taxon>
        <taxon>Ecdysozoa</taxon>
        <taxon>Arthropoda</taxon>
        <taxon>Hexapoda</taxon>
        <taxon>Insecta</taxon>
        <taxon>Pterygota</taxon>
        <taxon>Neoptera</taxon>
        <taxon>Endopterygota</taxon>
        <taxon>Lepidoptera</taxon>
        <taxon>Glossata</taxon>
        <taxon>Ditrysia</taxon>
        <taxon>Papilionoidea</taxon>
        <taxon>Nymphalidae</taxon>
        <taxon>Heliconiinae</taxon>
        <taxon>Argynnini</taxon>
        <taxon>Brenthis</taxon>
    </lineage>
</organism>
<dbReference type="AlphaFoldDB" id="A0A8J9Y3E4"/>
<protein>
    <submittedName>
        <fullName evidence="1">Uncharacterized protein</fullName>
    </submittedName>
</protein>
<feature type="non-terminal residue" evidence="1">
    <location>
        <position position="87"/>
    </location>
</feature>
<evidence type="ECO:0000313" key="1">
    <source>
        <dbReference type="EMBL" id="CAH0715934.1"/>
    </source>
</evidence>
<proteinExistence type="predicted"/>
<name>A0A8J9Y3E4_9NEOP</name>
<sequence length="87" mass="10153">MRSAFRFRSEYLRAKNIFCDKRVNTSEPFVRDATHCCLSPDADMLADLYRSTLVYYIQPDRHSSYNFTHLSAHTTSTQRRTPVTSLS</sequence>
<dbReference type="Proteomes" id="UP000838878">
    <property type="component" value="Chromosome 11"/>
</dbReference>
<evidence type="ECO:0000313" key="2">
    <source>
        <dbReference type="Proteomes" id="UP000838878"/>
    </source>
</evidence>
<dbReference type="EMBL" id="OV170231">
    <property type="protein sequence ID" value="CAH0715934.1"/>
    <property type="molecule type" value="Genomic_DNA"/>
</dbReference>
<reference evidence="1" key="1">
    <citation type="submission" date="2021-12" db="EMBL/GenBank/DDBJ databases">
        <authorList>
            <person name="Martin H S."/>
        </authorList>
    </citation>
    <scope>NUCLEOTIDE SEQUENCE</scope>
</reference>
<accession>A0A8J9Y3E4</accession>